<dbReference type="InterPro" id="IPR013187">
    <property type="entry name" value="F-box-assoc_dom_typ3"/>
</dbReference>
<reference evidence="2" key="1">
    <citation type="submission" date="2024-10" db="EMBL/GenBank/DDBJ databases">
        <authorList>
            <person name="Ryan C."/>
        </authorList>
    </citation>
    <scope>NUCLEOTIDE SEQUENCE [LARGE SCALE GENOMIC DNA]</scope>
</reference>
<dbReference type="InterPro" id="IPR036047">
    <property type="entry name" value="F-box-like_dom_sf"/>
</dbReference>
<dbReference type="PANTHER" id="PTHR31111">
    <property type="entry name" value="BNAA05G37150D PROTEIN-RELATED"/>
    <property type="match status" value="1"/>
</dbReference>
<dbReference type="SMART" id="SM00256">
    <property type="entry name" value="FBOX"/>
    <property type="match status" value="1"/>
</dbReference>
<dbReference type="Proteomes" id="UP001497457">
    <property type="component" value="Chromosome 11b"/>
</dbReference>
<proteinExistence type="predicted"/>
<dbReference type="AlphaFoldDB" id="A0ABC8VW56"/>
<accession>A0ABC8VW56</accession>
<dbReference type="Gene3D" id="2.120.10.80">
    <property type="entry name" value="Kelch-type beta propeller"/>
    <property type="match status" value="1"/>
</dbReference>
<keyword evidence="3" id="KW-1185">Reference proteome</keyword>
<dbReference type="InterPro" id="IPR001810">
    <property type="entry name" value="F-box_dom"/>
</dbReference>
<dbReference type="NCBIfam" id="TIGR01640">
    <property type="entry name" value="F_box_assoc_1"/>
    <property type="match status" value="1"/>
</dbReference>
<feature type="domain" description="F-box" evidence="1">
    <location>
        <begin position="15"/>
        <end position="69"/>
    </location>
</feature>
<dbReference type="SUPFAM" id="SSF81383">
    <property type="entry name" value="F-box domain"/>
    <property type="match status" value="1"/>
</dbReference>
<gene>
    <name evidence="2" type="ORF">URODEC1_LOCUS7292</name>
</gene>
<evidence type="ECO:0000313" key="2">
    <source>
        <dbReference type="EMBL" id="CAL4897509.1"/>
    </source>
</evidence>
<evidence type="ECO:0000259" key="1">
    <source>
        <dbReference type="PROSITE" id="PS50181"/>
    </source>
</evidence>
<dbReference type="PROSITE" id="PS50181">
    <property type="entry name" value="FBOX"/>
    <property type="match status" value="1"/>
</dbReference>
<dbReference type="PANTHER" id="PTHR31111:SF133">
    <property type="entry name" value="OS07G0196600 PROTEIN"/>
    <property type="match status" value="1"/>
</dbReference>
<evidence type="ECO:0000313" key="3">
    <source>
        <dbReference type="Proteomes" id="UP001497457"/>
    </source>
</evidence>
<dbReference type="SUPFAM" id="SSF50965">
    <property type="entry name" value="Galactose oxidase, central domain"/>
    <property type="match status" value="1"/>
</dbReference>
<name>A0ABC8VW56_9POAL</name>
<dbReference type="Pfam" id="PF08268">
    <property type="entry name" value="FBA_3"/>
    <property type="match status" value="1"/>
</dbReference>
<organism evidence="2 3">
    <name type="scientific">Urochloa decumbens</name>
    <dbReference type="NCBI Taxonomy" id="240449"/>
    <lineage>
        <taxon>Eukaryota</taxon>
        <taxon>Viridiplantae</taxon>
        <taxon>Streptophyta</taxon>
        <taxon>Embryophyta</taxon>
        <taxon>Tracheophyta</taxon>
        <taxon>Spermatophyta</taxon>
        <taxon>Magnoliopsida</taxon>
        <taxon>Liliopsida</taxon>
        <taxon>Poales</taxon>
        <taxon>Poaceae</taxon>
        <taxon>PACMAD clade</taxon>
        <taxon>Panicoideae</taxon>
        <taxon>Panicodae</taxon>
        <taxon>Paniceae</taxon>
        <taxon>Melinidinae</taxon>
        <taxon>Urochloa</taxon>
    </lineage>
</organism>
<dbReference type="InterPro" id="IPR017451">
    <property type="entry name" value="F-box-assoc_interact_dom"/>
</dbReference>
<dbReference type="InterPro" id="IPR015915">
    <property type="entry name" value="Kelch-typ_b-propeller"/>
</dbReference>
<sequence length="373" mass="41256">MEGLDDGAPPLAVAAANYGALPTDVLYDVLLRLPAKELCRLRLVARAHSLRNVIKRIPIGIGQRPWEALSTHGDLACISHGWGLAYILNLATGAAIADIDAEHRRKVNAGRPVCLLGHVLSTGEYKVLRVQNGCDYSYSSGRRPTSPQTCEVMTLGSDGRSRSRWRKGRRPPVIVSCSPVFSWRMAVVAGVAYFLTSPEEVAEQLDSVAVFDMATEVWKPTTIQGPLSSTDEKLKLAMMHPIGREQFQLARLGERLVTLYCNIRDCLTELWFLVDMDGSIWTKQYTLQGTAFGNESILHYHYPLAVLDDGRVVVWVEIRKGELRAYDPRTSTWTDFATLSGDVVMHHGSLLCPNLGGESCLSLCNFEQVSETP</sequence>
<dbReference type="InterPro" id="IPR011043">
    <property type="entry name" value="Gal_Oxase/kelch_b-propeller"/>
</dbReference>
<dbReference type="EMBL" id="OZ075121">
    <property type="protein sequence ID" value="CAL4897509.1"/>
    <property type="molecule type" value="Genomic_DNA"/>
</dbReference>
<protein>
    <recommendedName>
        <fullName evidence="1">F-box domain-containing protein</fullName>
    </recommendedName>
</protein>